<name>A0A9P4JRH9_9PLEO</name>
<evidence type="ECO:0000313" key="2">
    <source>
        <dbReference type="EMBL" id="KAF2201919.1"/>
    </source>
</evidence>
<feature type="transmembrane region" description="Helical" evidence="1">
    <location>
        <begin position="33"/>
        <end position="55"/>
    </location>
</feature>
<comment type="caution">
    <text evidence="2">The sequence shown here is derived from an EMBL/GenBank/DDBJ whole genome shotgun (WGS) entry which is preliminary data.</text>
</comment>
<keyword evidence="1" id="KW-0812">Transmembrane</keyword>
<dbReference type="EMBL" id="ML993956">
    <property type="protein sequence ID" value="KAF2201919.1"/>
    <property type="molecule type" value="Genomic_DNA"/>
</dbReference>
<reference evidence="2" key="1">
    <citation type="journal article" date="2020" name="Stud. Mycol.">
        <title>101 Dothideomycetes genomes: a test case for predicting lifestyles and emergence of pathogens.</title>
        <authorList>
            <person name="Haridas S."/>
            <person name="Albert R."/>
            <person name="Binder M."/>
            <person name="Bloem J."/>
            <person name="Labutti K."/>
            <person name="Salamov A."/>
            <person name="Andreopoulos B."/>
            <person name="Baker S."/>
            <person name="Barry K."/>
            <person name="Bills G."/>
            <person name="Bluhm B."/>
            <person name="Cannon C."/>
            <person name="Castanera R."/>
            <person name="Culley D."/>
            <person name="Daum C."/>
            <person name="Ezra D."/>
            <person name="Gonzalez J."/>
            <person name="Henrissat B."/>
            <person name="Kuo A."/>
            <person name="Liang C."/>
            <person name="Lipzen A."/>
            <person name="Lutzoni F."/>
            <person name="Magnuson J."/>
            <person name="Mondo S."/>
            <person name="Nolan M."/>
            <person name="Ohm R."/>
            <person name="Pangilinan J."/>
            <person name="Park H.-J."/>
            <person name="Ramirez L."/>
            <person name="Alfaro M."/>
            <person name="Sun H."/>
            <person name="Tritt A."/>
            <person name="Yoshinaga Y."/>
            <person name="Zwiers L.-H."/>
            <person name="Turgeon B."/>
            <person name="Goodwin S."/>
            <person name="Spatafora J."/>
            <person name="Crous P."/>
            <person name="Grigoriev I."/>
        </authorList>
    </citation>
    <scope>NUCLEOTIDE SEQUENCE</scope>
    <source>
        <strain evidence="2">ATCC 74209</strain>
    </source>
</reference>
<keyword evidence="3" id="KW-1185">Reference proteome</keyword>
<sequence length="190" mass="21554">MVANIPFLLVGLASLGLLQTLFRIIQSLLYIDYLAVAFTWRIIHLIQGFIQGVLYTISAPIRYVKHLYNLCGAFSKIVITIPTLIPNMLRPVNDWLLHVLQDCCHPVDSLSNFTQLQFCAVVILMIDVTLAVLALLRYFHPTRAKELTKAIRVNEVVWRGSVGVFVGVFFGMKVLELNPWGKLTWIVSRT</sequence>
<evidence type="ECO:0000256" key="1">
    <source>
        <dbReference type="SAM" id="Phobius"/>
    </source>
</evidence>
<keyword evidence="1" id="KW-1133">Transmembrane helix</keyword>
<keyword evidence="1" id="KW-0472">Membrane</keyword>
<organism evidence="2 3">
    <name type="scientific">Delitschia confertaspora ATCC 74209</name>
    <dbReference type="NCBI Taxonomy" id="1513339"/>
    <lineage>
        <taxon>Eukaryota</taxon>
        <taxon>Fungi</taxon>
        <taxon>Dikarya</taxon>
        <taxon>Ascomycota</taxon>
        <taxon>Pezizomycotina</taxon>
        <taxon>Dothideomycetes</taxon>
        <taxon>Pleosporomycetidae</taxon>
        <taxon>Pleosporales</taxon>
        <taxon>Delitschiaceae</taxon>
        <taxon>Delitschia</taxon>
    </lineage>
</organism>
<gene>
    <name evidence="2" type="ORF">GQ43DRAFT_440167</name>
</gene>
<feature type="transmembrane region" description="Helical" evidence="1">
    <location>
        <begin position="67"/>
        <end position="85"/>
    </location>
</feature>
<dbReference type="Proteomes" id="UP000799536">
    <property type="component" value="Unassembled WGS sequence"/>
</dbReference>
<feature type="transmembrane region" description="Helical" evidence="1">
    <location>
        <begin position="115"/>
        <end position="136"/>
    </location>
</feature>
<dbReference type="AlphaFoldDB" id="A0A9P4JRH9"/>
<accession>A0A9P4JRH9</accession>
<protein>
    <submittedName>
        <fullName evidence="2">Uncharacterized protein</fullName>
    </submittedName>
</protein>
<proteinExistence type="predicted"/>
<feature type="transmembrane region" description="Helical" evidence="1">
    <location>
        <begin position="156"/>
        <end position="175"/>
    </location>
</feature>
<evidence type="ECO:0000313" key="3">
    <source>
        <dbReference type="Proteomes" id="UP000799536"/>
    </source>
</evidence>